<sequence>MSKLLTIVVPCYNSAAYMHRSIDSLLAGGQRVEILIVDDGSWDATAQVADRYAAAHPGVVRAIHQPNGGHGAAINTGLANARGRYIKIVDSDDWLEADAYAKVLDLLDSFVAQDTGIDMLISNFVYEKVDKRNKTAVRYTNALPQDRVLGWDQVGRLRKNQYILMHSLIYRTDLLREVGLVLPEHTFYVDNLYAYAPLPAVRRLYYLNVDLYRYYIGRADQSVNETVMISRVDQQLRINRTMMEHLSAARANPHTPRALKRYMLHYLDIVSLVSSMLLVRAGTRESLRKKDEFWAHARAYDPALYRRLRRTTLHQISNLPGRPGRQLSVLAYKAAQRVIGFN</sequence>
<proteinExistence type="predicted"/>
<organism evidence="2 3">
    <name type="scientific">Oerskovia rustica</name>
    <dbReference type="NCBI Taxonomy" id="2762237"/>
    <lineage>
        <taxon>Bacteria</taxon>
        <taxon>Bacillati</taxon>
        <taxon>Actinomycetota</taxon>
        <taxon>Actinomycetes</taxon>
        <taxon>Micrococcales</taxon>
        <taxon>Cellulomonadaceae</taxon>
        <taxon>Oerskovia</taxon>
    </lineage>
</organism>
<comment type="caution">
    <text evidence="2">The sequence shown here is derived from an EMBL/GenBank/DDBJ whole genome shotgun (WGS) entry which is preliminary data.</text>
</comment>
<protein>
    <submittedName>
        <fullName evidence="2">Glycosyltransferase</fullName>
    </submittedName>
</protein>
<evidence type="ECO:0000259" key="1">
    <source>
        <dbReference type="Pfam" id="PF00535"/>
    </source>
</evidence>
<feature type="non-terminal residue" evidence="2">
    <location>
        <position position="342"/>
    </location>
</feature>
<feature type="domain" description="Glycosyltransferase 2-like" evidence="1">
    <location>
        <begin position="6"/>
        <end position="109"/>
    </location>
</feature>
<dbReference type="Proteomes" id="UP000641803">
    <property type="component" value="Unassembled WGS sequence"/>
</dbReference>
<evidence type="ECO:0000313" key="3">
    <source>
        <dbReference type="Proteomes" id="UP000641803"/>
    </source>
</evidence>
<dbReference type="Pfam" id="PF00535">
    <property type="entry name" value="Glycos_transf_2"/>
    <property type="match status" value="1"/>
</dbReference>
<dbReference type="InterPro" id="IPR001173">
    <property type="entry name" value="Glyco_trans_2-like"/>
</dbReference>
<name>A0ABR8RXQ0_9CELL</name>
<dbReference type="RefSeq" id="WP_191798464.1">
    <property type="nucleotide sequence ID" value="NZ_JACSQQ010000074.1"/>
</dbReference>
<keyword evidence="3" id="KW-1185">Reference proteome</keyword>
<dbReference type="CDD" id="cd00761">
    <property type="entry name" value="Glyco_tranf_GTA_type"/>
    <property type="match status" value="1"/>
</dbReference>
<gene>
    <name evidence="2" type="ORF">H9652_19460</name>
</gene>
<dbReference type="InterPro" id="IPR029044">
    <property type="entry name" value="Nucleotide-diphossugar_trans"/>
</dbReference>
<dbReference type="SUPFAM" id="SSF53448">
    <property type="entry name" value="Nucleotide-diphospho-sugar transferases"/>
    <property type="match status" value="1"/>
</dbReference>
<accession>A0ABR8RXQ0</accession>
<dbReference type="Gene3D" id="3.90.550.10">
    <property type="entry name" value="Spore Coat Polysaccharide Biosynthesis Protein SpsA, Chain A"/>
    <property type="match status" value="1"/>
</dbReference>
<dbReference type="EMBL" id="JACSQQ010000074">
    <property type="protein sequence ID" value="MBD7952570.1"/>
    <property type="molecule type" value="Genomic_DNA"/>
</dbReference>
<dbReference type="PANTHER" id="PTHR22916:SF3">
    <property type="entry name" value="UDP-GLCNAC:BETAGAL BETA-1,3-N-ACETYLGLUCOSAMINYLTRANSFERASE-LIKE PROTEIN 1"/>
    <property type="match status" value="1"/>
</dbReference>
<reference evidence="2 3" key="1">
    <citation type="submission" date="2020-08" db="EMBL/GenBank/DDBJ databases">
        <title>A Genomic Blueprint of the Chicken Gut Microbiome.</title>
        <authorList>
            <person name="Gilroy R."/>
            <person name="Ravi A."/>
            <person name="Getino M."/>
            <person name="Pursley I."/>
            <person name="Horton D.L."/>
            <person name="Alikhan N.-F."/>
            <person name="Baker D."/>
            <person name="Gharbi K."/>
            <person name="Hall N."/>
            <person name="Watson M."/>
            <person name="Adriaenssens E.M."/>
            <person name="Foster-Nyarko E."/>
            <person name="Jarju S."/>
            <person name="Secka A."/>
            <person name="Antonio M."/>
            <person name="Oren A."/>
            <person name="Chaudhuri R."/>
            <person name="La Ragione R.M."/>
            <person name="Hildebrand F."/>
            <person name="Pallen M.J."/>
        </authorList>
    </citation>
    <scope>NUCLEOTIDE SEQUENCE [LARGE SCALE GENOMIC DNA]</scope>
    <source>
        <strain evidence="2 3">Sa4CUA1</strain>
    </source>
</reference>
<dbReference type="PANTHER" id="PTHR22916">
    <property type="entry name" value="GLYCOSYLTRANSFERASE"/>
    <property type="match status" value="1"/>
</dbReference>
<evidence type="ECO:0000313" key="2">
    <source>
        <dbReference type="EMBL" id="MBD7952570.1"/>
    </source>
</evidence>